<comment type="similarity">
    <text evidence="2">Belongs to the DoxX family.</text>
</comment>
<keyword evidence="3" id="KW-1003">Cell membrane</keyword>
<evidence type="ECO:0000256" key="2">
    <source>
        <dbReference type="ARBA" id="ARBA00006679"/>
    </source>
</evidence>
<feature type="transmembrane region" description="Helical" evidence="7">
    <location>
        <begin position="65"/>
        <end position="84"/>
    </location>
</feature>
<evidence type="ECO:0000256" key="1">
    <source>
        <dbReference type="ARBA" id="ARBA00004651"/>
    </source>
</evidence>
<evidence type="ECO:0000256" key="7">
    <source>
        <dbReference type="SAM" id="Phobius"/>
    </source>
</evidence>
<keyword evidence="9" id="KW-1185">Reference proteome</keyword>
<keyword evidence="6 7" id="KW-0472">Membrane</keyword>
<protein>
    <submittedName>
        <fullName evidence="8">DoxX family protein</fullName>
    </submittedName>
</protein>
<comment type="caution">
    <text evidence="8">The sequence shown here is derived from an EMBL/GenBank/DDBJ whole genome shotgun (WGS) entry which is preliminary data.</text>
</comment>
<evidence type="ECO:0000313" key="9">
    <source>
        <dbReference type="Proteomes" id="UP000550508"/>
    </source>
</evidence>
<dbReference type="EMBL" id="JABUMX010000002">
    <property type="protein sequence ID" value="NTS31584.1"/>
    <property type="molecule type" value="Genomic_DNA"/>
</dbReference>
<dbReference type="RefSeq" id="WP_027231719.1">
    <property type="nucleotide sequence ID" value="NZ_CP088292.1"/>
</dbReference>
<dbReference type="PANTHER" id="PTHR33452:SF1">
    <property type="entry name" value="INNER MEMBRANE PROTEIN YPHA-RELATED"/>
    <property type="match status" value="1"/>
</dbReference>
<proteinExistence type="inferred from homology"/>
<dbReference type="GO" id="GO:0005886">
    <property type="term" value="C:plasma membrane"/>
    <property type="evidence" value="ECO:0007669"/>
    <property type="project" value="UniProtKB-SubCell"/>
</dbReference>
<feature type="transmembrane region" description="Helical" evidence="7">
    <location>
        <begin position="91"/>
        <end position="108"/>
    </location>
</feature>
<evidence type="ECO:0000256" key="3">
    <source>
        <dbReference type="ARBA" id="ARBA00022475"/>
    </source>
</evidence>
<evidence type="ECO:0000313" key="8">
    <source>
        <dbReference type="EMBL" id="NTS31584.1"/>
    </source>
</evidence>
<dbReference type="PANTHER" id="PTHR33452">
    <property type="entry name" value="OXIDOREDUCTASE CATD-RELATED"/>
    <property type="match status" value="1"/>
</dbReference>
<name>A0A849VRG3_9HYPH</name>
<evidence type="ECO:0000256" key="5">
    <source>
        <dbReference type="ARBA" id="ARBA00022989"/>
    </source>
</evidence>
<comment type="subcellular location">
    <subcellularLocation>
        <location evidence="1">Cell membrane</location>
        <topology evidence="1">Multi-pass membrane protein</topology>
    </subcellularLocation>
</comment>
<keyword evidence="4 7" id="KW-0812">Transmembrane</keyword>
<gene>
    <name evidence="8" type="ORF">HQ945_10000</name>
</gene>
<dbReference type="InterPro" id="IPR051907">
    <property type="entry name" value="DoxX-like_oxidoreductase"/>
</dbReference>
<keyword evidence="5 7" id="KW-1133">Transmembrane helix</keyword>
<evidence type="ECO:0000256" key="4">
    <source>
        <dbReference type="ARBA" id="ARBA00022692"/>
    </source>
</evidence>
<organism evidence="8 9">
    <name type="scientific">Phyllobacterium pellucidum</name>
    <dbReference type="NCBI Taxonomy" id="2740464"/>
    <lineage>
        <taxon>Bacteria</taxon>
        <taxon>Pseudomonadati</taxon>
        <taxon>Pseudomonadota</taxon>
        <taxon>Alphaproteobacteria</taxon>
        <taxon>Hyphomicrobiales</taxon>
        <taxon>Phyllobacteriaceae</taxon>
        <taxon>Phyllobacterium</taxon>
    </lineage>
</organism>
<dbReference type="AlphaFoldDB" id="A0A849VRG3"/>
<dbReference type="Pfam" id="PF07681">
    <property type="entry name" value="DoxX"/>
    <property type="match status" value="1"/>
</dbReference>
<evidence type="ECO:0000256" key="6">
    <source>
        <dbReference type="ARBA" id="ARBA00023136"/>
    </source>
</evidence>
<feature type="transmembrane region" description="Helical" evidence="7">
    <location>
        <begin position="120"/>
        <end position="136"/>
    </location>
</feature>
<dbReference type="InterPro" id="IPR032808">
    <property type="entry name" value="DoxX"/>
</dbReference>
<accession>A0A849VRG3</accession>
<sequence>MNANGNDRPLIIPALGRIYQSLGDLSETILRVVAGAALIVHGSGKIANPLGAVGMVEGLGFYPGVFWSPLLAATEFFGGILLVLGLLTRPAAFATTIVLLVTIYYHWIVQGQGWGGSEKSILWTAILFFFVIRGASRHSLDARIGKEF</sequence>
<dbReference type="Proteomes" id="UP000550508">
    <property type="component" value="Unassembled WGS sequence"/>
</dbReference>
<reference evidence="8 9" key="1">
    <citation type="submission" date="2020-05" db="EMBL/GenBank/DDBJ databases">
        <authorList>
            <person name="Kim M.K."/>
        </authorList>
    </citation>
    <scope>NUCLEOTIDE SEQUENCE [LARGE SCALE GENOMIC DNA]</scope>
    <source>
        <strain evidence="8 9">BT25</strain>
    </source>
</reference>